<dbReference type="RefSeq" id="WP_281093860.1">
    <property type="nucleotide sequence ID" value="NZ_JARYZI010000004.1"/>
</dbReference>
<proteinExistence type="predicted"/>
<accession>A0ABT6NC89</accession>
<reference evidence="3 4" key="1">
    <citation type="submission" date="2023-04" db="EMBL/GenBank/DDBJ databases">
        <title>Fusibacter bizertensis strain WBS, isolated from littoral bottom sediments of the Arctic seas - biochemical and genomic analysis.</title>
        <authorList>
            <person name="Brioukhanov A.L."/>
        </authorList>
    </citation>
    <scope>NUCLEOTIDE SEQUENCE [LARGE SCALE GENOMIC DNA]</scope>
    <source>
        <strain evidence="3 4">WBS</strain>
    </source>
</reference>
<dbReference type="InterPro" id="IPR011990">
    <property type="entry name" value="TPR-like_helical_dom_sf"/>
</dbReference>
<dbReference type="InterPro" id="IPR001387">
    <property type="entry name" value="Cro/C1-type_HTH"/>
</dbReference>
<evidence type="ECO:0000256" key="1">
    <source>
        <dbReference type="PROSITE-ProRule" id="PRU00339"/>
    </source>
</evidence>
<dbReference type="Proteomes" id="UP001158045">
    <property type="component" value="Unassembled WGS sequence"/>
</dbReference>
<feature type="domain" description="HTH cro/C1-type" evidence="2">
    <location>
        <begin position="17"/>
        <end position="70"/>
    </location>
</feature>
<dbReference type="Pfam" id="PF01381">
    <property type="entry name" value="HTH_3"/>
    <property type="match status" value="1"/>
</dbReference>
<dbReference type="EMBL" id="JARYZI010000004">
    <property type="protein sequence ID" value="MDH8678031.1"/>
    <property type="molecule type" value="Genomic_DNA"/>
</dbReference>
<evidence type="ECO:0000313" key="4">
    <source>
        <dbReference type="Proteomes" id="UP001158045"/>
    </source>
</evidence>
<dbReference type="SMART" id="SM00028">
    <property type="entry name" value="TPR"/>
    <property type="match status" value="2"/>
</dbReference>
<organism evidence="3 4">
    <name type="scientific">Fusibacter bizertensis</name>
    <dbReference type="NCBI Taxonomy" id="1488331"/>
    <lineage>
        <taxon>Bacteria</taxon>
        <taxon>Bacillati</taxon>
        <taxon>Bacillota</taxon>
        <taxon>Clostridia</taxon>
        <taxon>Eubacteriales</taxon>
        <taxon>Eubacteriales Family XII. Incertae Sedis</taxon>
        <taxon>Fusibacter</taxon>
    </lineage>
</organism>
<dbReference type="PROSITE" id="PS50943">
    <property type="entry name" value="HTH_CROC1"/>
    <property type="match status" value="1"/>
</dbReference>
<evidence type="ECO:0000259" key="2">
    <source>
        <dbReference type="PROSITE" id="PS50943"/>
    </source>
</evidence>
<dbReference type="InterPro" id="IPR019734">
    <property type="entry name" value="TPR_rpt"/>
</dbReference>
<dbReference type="InterPro" id="IPR010982">
    <property type="entry name" value="Lambda_DNA-bd_dom_sf"/>
</dbReference>
<dbReference type="Gene3D" id="1.10.260.40">
    <property type="entry name" value="lambda repressor-like DNA-binding domains"/>
    <property type="match status" value="1"/>
</dbReference>
<dbReference type="PROSITE" id="PS50005">
    <property type="entry name" value="TPR"/>
    <property type="match status" value="2"/>
</dbReference>
<dbReference type="SUPFAM" id="SSF48452">
    <property type="entry name" value="TPR-like"/>
    <property type="match status" value="1"/>
</dbReference>
<name>A0ABT6NC89_9FIRM</name>
<feature type="repeat" description="TPR" evidence="1">
    <location>
        <begin position="230"/>
        <end position="263"/>
    </location>
</feature>
<keyword evidence="4" id="KW-1185">Reference proteome</keyword>
<protein>
    <submittedName>
        <fullName evidence="3">Helix-turn-helix transcriptional regulator</fullName>
    </submittedName>
</protein>
<feature type="repeat" description="TPR" evidence="1">
    <location>
        <begin position="190"/>
        <end position="223"/>
    </location>
</feature>
<keyword evidence="1" id="KW-0802">TPR repeat</keyword>
<dbReference type="Pfam" id="PF13424">
    <property type="entry name" value="TPR_12"/>
    <property type="match status" value="1"/>
</dbReference>
<dbReference type="CDD" id="cd00093">
    <property type="entry name" value="HTH_XRE"/>
    <property type="match status" value="1"/>
</dbReference>
<dbReference type="SMART" id="SM00530">
    <property type="entry name" value="HTH_XRE"/>
    <property type="match status" value="1"/>
</dbReference>
<evidence type="ECO:0000313" key="3">
    <source>
        <dbReference type="EMBL" id="MDH8678031.1"/>
    </source>
</evidence>
<gene>
    <name evidence="3" type="ORF">QE109_07715</name>
</gene>
<dbReference type="Gene3D" id="1.25.40.10">
    <property type="entry name" value="Tetratricopeptide repeat domain"/>
    <property type="match status" value="1"/>
</dbReference>
<sequence>MKKIINRTNGKILGSIIKMNRHHQNMSQKALSDGICVSSYLSRIENAEIIPSEQVISELFEALAIHYNDSEDFLRQGQQLLTHFLEELMFNEFSNSKQIFEEIEKQSEAYRHSPLIIDYYIVCLAFYCTNKDRHVFEATRSLLESVESLMSADQRFKYYLYYGIDHAKVYRDYNGAYELLVKAHQFDTNGHLFYWLGYVHLELGSYIKAFEMFTRALELYVSEANLLSIIGTYEMLGLTHFRANNYEDGISYLKKGLKLSQKLQSSQYEIAFKSNIKWGMFKLGDFDFASSNITVAEIGVLNEFTIPVIMTSFFANLEMENSMSVSELLPFFKKEDSPHYEPFVDLLEHPEPILWSEKIIENELILKMMFDRYEKLNYELAKHLKSMLIRLYKNKRRYKEALELTNMP</sequence>
<dbReference type="SUPFAM" id="SSF47413">
    <property type="entry name" value="lambda repressor-like DNA-binding domains"/>
    <property type="match status" value="1"/>
</dbReference>
<comment type="caution">
    <text evidence="3">The sequence shown here is derived from an EMBL/GenBank/DDBJ whole genome shotgun (WGS) entry which is preliminary data.</text>
</comment>